<keyword evidence="1" id="KW-0812">Transmembrane</keyword>
<keyword evidence="1" id="KW-0472">Membrane</keyword>
<dbReference type="EMBL" id="NPEF02000021">
    <property type="protein sequence ID" value="MDV6237256.1"/>
    <property type="molecule type" value="Genomic_DNA"/>
</dbReference>
<sequence>MRLKLEVMKEYVYKVGLVLTLLSVFFLVLDCGPLCELDRTKDIVSPCHQDPSSASQEERSCDWDAGSLNFAESDSGYSKFQVVLLTIDFIFGTSDRFATLFPSRRTNHSRLSLYTFEYPNILSSIRLLI</sequence>
<dbReference type="RefSeq" id="WP_125179526.1">
    <property type="nucleotide sequence ID" value="NZ_NPEF02000021.1"/>
</dbReference>
<gene>
    <name evidence="2" type="ORF">CH379_016610</name>
</gene>
<organism evidence="2 3">
    <name type="scientific">Leptospira ellisii</name>
    <dbReference type="NCBI Taxonomy" id="2023197"/>
    <lineage>
        <taxon>Bacteria</taxon>
        <taxon>Pseudomonadati</taxon>
        <taxon>Spirochaetota</taxon>
        <taxon>Spirochaetia</taxon>
        <taxon>Leptospirales</taxon>
        <taxon>Leptospiraceae</taxon>
        <taxon>Leptospira</taxon>
    </lineage>
</organism>
<keyword evidence="1" id="KW-1133">Transmembrane helix</keyword>
<keyword evidence="3" id="KW-1185">Reference proteome</keyword>
<comment type="caution">
    <text evidence="2">The sequence shown here is derived from an EMBL/GenBank/DDBJ whole genome shotgun (WGS) entry which is preliminary data.</text>
</comment>
<evidence type="ECO:0000256" key="1">
    <source>
        <dbReference type="SAM" id="Phobius"/>
    </source>
</evidence>
<evidence type="ECO:0000313" key="3">
    <source>
        <dbReference type="Proteomes" id="UP000232122"/>
    </source>
</evidence>
<protein>
    <submittedName>
        <fullName evidence="2">Uncharacterized protein</fullName>
    </submittedName>
</protein>
<name>A0AAE4QRF2_9LEPT</name>
<reference evidence="2 3" key="1">
    <citation type="journal article" date="2018" name="Microb. Genom.">
        <title>Deciphering the unexplored Leptospira diversity from soils uncovers genomic evolution to virulence.</title>
        <authorList>
            <person name="Thibeaux R."/>
            <person name="Iraola G."/>
            <person name="Ferres I."/>
            <person name="Bierque E."/>
            <person name="Girault D."/>
            <person name="Soupe-Gilbert M.E."/>
            <person name="Picardeau M."/>
            <person name="Goarant C."/>
        </authorList>
    </citation>
    <scope>NUCLEOTIDE SEQUENCE [LARGE SCALE GENOMIC DNA]</scope>
    <source>
        <strain evidence="2 3">ATI7-C-A5</strain>
    </source>
</reference>
<evidence type="ECO:0000313" key="2">
    <source>
        <dbReference type="EMBL" id="MDV6237256.1"/>
    </source>
</evidence>
<dbReference type="AlphaFoldDB" id="A0AAE4QRF2"/>
<feature type="transmembrane region" description="Helical" evidence="1">
    <location>
        <begin position="12"/>
        <end position="29"/>
    </location>
</feature>
<accession>A0AAE4QRF2</accession>
<dbReference type="Proteomes" id="UP000232122">
    <property type="component" value="Unassembled WGS sequence"/>
</dbReference>
<proteinExistence type="predicted"/>